<dbReference type="GeneID" id="128314986"/>
<feature type="compositionally biased region" description="Low complexity" evidence="1">
    <location>
        <begin position="76"/>
        <end position="85"/>
    </location>
</feature>
<dbReference type="RefSeq" id="XP_053076257.1">
    <property type="nucleotide sequence ID" value="XM_053220282.1"/>
</dbReference>
<feature type="region of interest" description="Disordered" evidence="1">
    <location>
        <begin position="34"/>
        <end position="298"/>
    </location>
</feature>
<feature type="region of interest" description="Disordered" evidence="1">
    <location>
        <begin position="358"/>
        <end position="379"/>
    </location>
</feature>
<proteinExistence type="predicted"/>
<name>A0ABM3PX51_ACIJB</name>
<feature type="compositionally biased region" description="Low complexity" evidence="1">
    <location>
        <begin position="233"/>
        <end position="244"/>
    </location>
</feature>
<keyword evidence="2" id="KW-1185">Reference proteome</keyword>
<evidence type="ECO:0000313" key="2">
    <source>
        <dbReference type="Proteomes" id="UP001652583"/>
    </source>
</evidence>
<sequence length="403" mass="42124">MTRIYWEETKCKEGLALLRPTTSRTRREALRETVLFWQRRAPAGAREPPGSPAAPRPGPETAPRAAHPDTPAPHTGPAAEGPPRGAEGGAGCPRPSPYRGGSVSGLKDAAAAAPRTPPPPAEPQRAEPPPTAALLPQFLHRSWRAPPARPYLPPGVEDACSPVSPGSRDRDPVRPAAPKTLGPSGAAAGAWPSRRGQGRGLASASPEEGWRRRLVFLPAFPRALPRSVRPARKAASSAGAAARSLGPDHRQTPPPGAAPPGRETPGSPLPPRPCGARSPPSRAPSAARERAGSGRRASLRQVLTPAACARLAAQAAVLQFPGFLRPPPLSRALPLASPALFLCWIPPESQNNWVRAGAQKEAERGGREGAVRGDGEVLLEGFPGEGQRIARGGRVRDQAVVAS</sequence>
<feature type="compositionally biased region" description="Pro residues" evidence="1">
    <location>
        <begin position="49"/>
        <end position="60"/>
    </location>
</feature>
<feature type="compositionally biased region" description="Pro residues" evidence="1">
    <location>
        <begin position="115"/>
        <end position="131"/>
    </location>
</feature>
<dbReference type="Proteomes" id="UP001652583">
    <property type="component" value="Chromosome A2"/>
</dbReference>
<protein>
    <submittedName>
        <fullName evidence="3">Basic proline-rich protein-like</fullName>
    </submittedName>
</protein>
<feature type="compositionally biased region" description="Low complexity" evidence="1">
    <location>
        <begin position="182"/>
        <end position="195"/>
    </location>
</feature>
<evidence type="ECO:0000256" key="1">
    <source>
        <dbReference type="SAM" id="MobiDB-lite"/>
    </source>
</evidence>
<feature type="compositionally biased region" description="Low complexity" evidence="1">
    <location>
        <begin position="39"/>
        <end position="48"/>
    </location>
</feature>
<accession>A0ABM3PX51</accession>
<gene>
    <name evidence="3" type="primary">LOC128314986</name>
</gene>
<evidence type="ECO:0000313" key="3">
    <source>
        <dbReference type="RefSeq" id="XP_053076257.1"/>
    </source>
</evidence>
<reference evidence="3" key="1">
    <citation type="submission" date="2025-08" db="UniProtKB">
        <authorList>
            <consortium name="RefSeq"/>
        </authorList>
    </citation>
    <scope>IDENTIFICATION</scope>
    <source>
        <tissue evidence="3">Blood</tissue>
    </source>
</reference>
<organism evidence="2 3">
    <name type="scientific">Acinonyx jubatus</name>
    <name type="common">Cheetah</name>
    <dbReference type="NCBI Taxonomy" id="32536"/>
    <lineage>
        <taxon>Eukaryota</taxon>
        <taxon>Metazoa</taxon>
        <taxon>Chordata</taxon>
        <taxon>Craniata</taxon>
        <taxon>Vertebrata</taxon>
        <taxon>Euteleostomi</taxon>
        <taxon>Mammalia</taxon>
        <taxon>Eutheria</taxon>
        <taxon>Laurasiatheria</taxon>
        <taxon>Carnivora</taxon>
        <taxon>Feliformia</taxon>
        <taxon>Felidae</taxon>
        <taxon>Felinae</taxon>
        <taxon>Acinonyx</taxon>
    </lineage>
</organism>
<feature type="compositionally biased region" description="Basic and acidic residues" evidence="1">
    <location>
        <begin position="358"/>
        <end position="375"/>
    </location>
</feature>
<feature type="compositionally biased region" description="Low complexity" evidence="1">
    <location>
        <begin position="274"/>
        <end position="286"/>
    </location>
</feature>